<organism evidence="1 2">
    <name type="scientific">Microbacterium azadirachtae</name>
    <dbReference type="NCBI Taxonomy" id="582680"/>
    <lineage>
        <taxon>Bacteria</taxon>
        <taxon>Bacillati</taxon>
        <taxon>Actinomycetota</taxon>
        <taxon>Actinomycetes</taxon>
        <taxon>Micrococcales</taxon>
        <taxon>Microbacteriaceae</taxon>
        <taxon>Microbacterium</taxon>
    </lineage>
</organism>
<name>A0A1I6I8N7_9MICO</name>
<proteinExistence type="predicted"/>
<accession>A0A1I6I8N7</accession>
<reference evidence="2" key="1">
    <citation type="submission" date="2016-10" db="EMBL/GenBank/DDBJ databases">
        <authorList>
            <person name="Varghese N."/>
            <person name="Submissions S."/>
        </authorList>
    </citation>
    <scope>NUCLEOTIDE SEQUENCE [LARGE SCALE GENOMIC DNA]</scope>
    <source>
        <strain evidence="2">CL127</strain>
    </source>
</reference>
<protein>
    <submittedName>
        <fullName evidence="1">Uncharacterized protein</fullName>
    </submittedName>
</protein>
<evidence type="ECO:0000313" key="1">
    <source>
        <dbReference type="EMBL" id="SFR63008.1"/>
    </source>
</evidence>
<dbReference type="AlphaFoldDB" id="A0A1I6I8N7"/>
<evidence type="ECO:0000313" key="2">
    <source>
        <dbReference type="Proteomes" id="UP000198877"/>
    </source>
</evidence>
<dbReference type="Proteomes" id="UP000198877">
    <property type="component" value="Unassembled WGS sequence"/>
</dbReference>
<dbReference type="EMBL" id="FOYR01000002">
    <property type="protein sequence ID" value="SFR63008.1"/>
    <property type="molecule type" value="Genomic_DNA"/>
</dbReference>
<gene>
    <name evidence="1" type="ORF">SAMN04488591_2573</name>
</gene>
<sequence>MSDRSDILRTVWVAHMNVLDAGGPADYSYSSVDTLRFARLIGRFMLLKKSLSIPALATVLLLVACSPKFSTPADAGTVTAAAKSGGTAAAEVAAVTSQPFNSGKLLGGNAAPNFPDGEAGKVSVVAQGTLAKSEGMNSGTLLFAYRNNTPAAISHVDFTVIAKADGKVVASGNSQSGGIPAQVQPGEAALDYIYFDNVASVPDAGVRYEFTVKTSPADTRSFNTAALKVAQADNNGTAIIGSATNDTDAVVHGPFSVYAYCFDGENLSQLIQDFAPETGDVAAGGQVAFTANLYSKTCDTFALGVSGWFK</sequence>